<dbReference type="EC" id="7.4.2.9" evidence="6"/>
<keyword evidence="9" id="KW-0378">Hydrolase</keyword>
<comment type="subcellular location">
    <subcellularLocation>
        <location evidence="1">Membrane</location>
    </subcellularLocation>
</comment>
<dbReference type="GO" id="GO:0016020">
    <property type="term" value="C:membrane"/>
    <property type="evidence" value="ECO:0007669"/>
    <property type="project" value="UniProtKB-SubCell"/>
</dbReference>
<dbReference type="EMBL" id="UAVU01000011">
    <property type="protein sequence ID" value="SQC93617.1"/>
    <property type="molecule type" value="Genomic_DNA"/>
</dbReference>
<dbReference type="SUPFAM" id="SSF52540">
    <property type="entry name" value="P-loop containing nucleoside triphosphate hydrolases"/>
    <property type="match status" value="1"/>
</dbReference>
<dbReference type="InterPro" id="IPR027417">
    <property type="entry name" value="P-loop_NTPase"/>
</dbReference>
<evidence type="ECO:0000256" key="7">
    <source>
        <dbReference type="ARBA" id="ARBA00047356"/>
    </source>
</evidence>
<evidence type="ECO:0000256" key="5">
    <source>
        <dbReference type="ARBA" id="ARBA00023136"/>
    </source>
</evidence>
<evidence type="ECO:0000256" key="3">
    <source>
        <dbReference type="ARBA" id="ARBA00022448"/>
    </source>
</evidence>
<comment type="similarity">
    <text evidence="2">Belongs to the ABC transporter superfamily.</text>
</comment>
<keyword evidence="9" id="KW-0547">Nucleotide-binding</keyword>
<dbReference type="PANTHER" id="PTHR43297">
    <property type="entry name" value="OLIGOPEPTIDE TRANSPORT ATP-BINDING PROTEIN APPD"/>
    <property type="match status" value="1"/>
</dbReference>
<evidence type="ECO:0000313" key="9">
    <source>
        <dbReference type="EMBL" id="SQC93617.1"/>
    </source>
</evidence>
<evidence type="ECO:0000256" key="6">
    <source>
        <dbReference type="ARBA" id="ARBA00038852"/>
    </source>
</evidence>
<name>A0A2X3J424_9ENTR</name>
<evidence type="ECO:0000256" key="2">
    <source>
        <dbReference type="ARBA" id="ARBA00005417"/>
    </source>
</evidence>
<gene>
    <name evidence="9" type="primary">gsiA_27</name>
    <name evidence="9" type="ORF">NCTC12120_06731</name>
</gene>
<sequence length="60" mass="6258">MSTPLLKITDLSIAWRQRGGNKRVVHNASFSLHAGEVLAIVGESGSGKTTLAQSIIGLLG</sequence>
<dbReference type="InterPro" id="IPR050388">
    <property type="entry name" value="ABC_Ni/Peptide_Import"/>
</dbReference>
<accession>A0A2X3J424</accession>
<comment type="catalytic activity">
    <reaction evidence="7">
        <text>a dipeptide(out) + ATP + H2O = a dipeptide(in) + ADP + phosphate + H(+)</text>
        <dbReference type="Rhea" id="RHEA:23120"/>
        <dbReference type="ChEBI" id="CHEBI:15377"/>
        <dbReference type="ChEBI" id="CHEBI:15378"/>
        <dbReference type="ChEBI" id="CHEBI:30616"/>
        <dbReference type="ChEBI" id="CHEBI:43474"/>
        <dbReference type="ChEBI" id="CHEBI:90799"/>
        <dbReference type="ChEBI" id="CHEBI:456216"/>
        <dbReference type="EC" id="7.4.2.9"/>
    </reaction>
</comment>
<keyword evidence="4" id="KW-1003">Cell membrane</keyword>
<dbReference type="GO" id="GO:0016887">
    <property type="term" value="F:ATP hydrolysis activity"/>
    <property type="evidence" value="ECO:0007669"/>
    <property type="project" value="InterPro"/>
</dbReference>
<evidence type="ECO:0000256" key="4">
    <source>
        <dbReference type="ARBA" id="ARBA00022475"/>
    </source>
</evidence>
<dbReference type="Pfam" id="PF00005">
    <property type="entry name" value="ABC_tran"/>
    <property type="match status" value="1"/>
</dbReference>
<organism evidence="9 10">
    <name type="scientific">Cedecea neteri</name>
    <dbReference type="NCBI Taxonomy" id="158822"/>
    <lineage>
        <taxon>Bacteria</taxon>
        <taxon>Pseudomonadati</taxon>
        <taxon>Pseudomonadota</taxon>
        <taxon>Gammaproteobacteria</taxon>
        <taxon>Enterobacterales</taxon>
        <taxon>Enterobacteriaceae</taxon>
        <taxon>Cedecea</taxon>
    </lineage>
</organism>
<evidence type="ECO:0000256" key="1">
    <source>
        <dbReference type="ARBA" id="ARBA00004370"/>
    </source>
</evidence>
<evidence type="ECO:0000259" key="8">
    <source>
        <dbReference type="Pfam" id="PF00005"/>
    </source>
</evidence>
<feature type="domain" description="ABC transporter" evidence="8">
    <location>
        <begin position="25"/>
        <end position="59"/>
    </location>
</feature>
<dbReference type="InterPro" id="IPR003439">
    <property type="entry name" value="ABC_transporter-like_ATP-bd"/>
</dbReference>
<dbReference type="AlphaFoldDB" id="A0A2X3J424"/>
<dbReference type="PANTHER" id="PTHR43297:SF2">
    <property type="entry name" value="DIPEPTIDE TRANSPORT ATP-BINDING PROTEIN DPPD"/>
    <property type="match status" value="1"/>
</dbReference>
<dbReference type="Proteomes" id="UP000251197">
    <property type="component" value="Unassembled WGS sequence"/>
</dbReference>
<protein>
    <recommendedName>
        <fullName evidence="6">ABC-type dipeptide transporter</fullName>
        <ecNumber evidence="6">7.4.2.9</ecNumber>
    </recommendedName>
</protein>
<keyword evidence="3" id="KW-0813">Transport</keyword>
<dbReference type="Gene3D" id="3.40.50.300">
    <property type="entry name" value="P-loop containing nucleotide triphosphate hydrolases"/>
    <property type="match status" value="1"/>
</dbReference>
<dbReference type="GO" id="GO:0005524">
    <property type="term" value="F:ATP binding"/>
    <property type="evidence" value="ECO:0007669"/>
    <property type="project" value="UniProtKB-KW"/>
</dbReference>
<reference evidence="9 10" key="1">
    <citation type="submission" date="2018-06" db="EMBL/GenBank/DDBJ databases">
        <authorList>
            <consortium name="Pathogen Informatics"/>
            <person name="Doyle S."/>
        </authorList>
    </citation>
    <scope>NUCLEOTIDE SEQUENCE [LARGE SCALE GENOMIC DNA]</scope>
    <source>
        <strain evidence="9 10">NCTC12120</strain>
    </source>
</reference>
<proteinExistence type="inferred from homology"/>
<evidence type="ECO:0000313" key="10">
    <source>
        <dbReference type="Proteomes" id="UP000251197"/>
    </source>
</evidence>
<keyword evidence="9" id="KW-0067">ATP-binding</keyword>
<keyword evidence="5" id="KW-0472">Membrane</keyword>